<protein>
    <submittedName>
        <fullName evidence="3">3-oxoacyl-ACP reductase</fullName>
    </submittedName>
</protein>
<dbReference type="SUPFAM" id="SSF51735">
    <property type="entry name" value="NAD(P)-binding Rossmann-fold domains"/>
    <property type="match status" value="1"/>
</dbReference>
<dbReference type="NCBIfam" id="NF005559">
    <property type="entry name" value="PRK07231.1"/>
    <property type="match status" value="1"/>
</dbReference>
<dbReference type="SMART" id="SM00822">
    <property type="entry name" value="PKS_KR"/>
    <property type="match status" value="1"/>
</dbReference>
<dbReference type="Proteomes" id="UP000248688">
    <property type="component" value="Chromosome"/>
</dbReference>
<organism evidence="3 4">
    <name type="scientific">Echinicola strongylocentroti</name>
    <dbReference type="NCBI Taxonomy" id="1795355"/>
    <lineage>
        <taxon>Bacteria</taxon>
        <taxon>Pseudomonadati</taxon>
        <taxon>Bacteroidota</taxon>
        <taxon>Cytophagia</taxon>
        <taxon>Cytophagales</taxon>
        <taxon>Cyclobacteriaceae</taxon>
        <taxon>Echinicola</taxon>
    </lineage>
</organism>
<proteinExistence type="inferred from homology"/>
<dbReference type="Gene3D" id="3.40.50.720">
    <property type="entry name" value="NAD(P)-binding Rossmann-like Domain"/>
    <property type="match status" value="1"/>
</dbReference>
<dbReference type="Pfam" id="PF13561">
    <property type="entry name" value="adh_short_C2"/>
    <property type="match status" value="1"/>
</dbReference>
<reference evidence="3 4" key="1">
    <citation type="submission" date="2018-06" db="EMBL/GenBank/DDBJ databases">
        <title>Echinicola strongylocentroti sp. nov., isolated from a sea urchin Strongylocentrotus intermedius.</title>
        <authorList>
            <person name="Bae S.S."/>
        </authorList>
    </citation>
    <scope>NUCLEOTIDE SEQUENCE [LARGE SCALE GENOMIC DNA]</scope>
    <source>
        <strain evidence="3 4">MEBiC08714</strain>
    </source>
</reference>
<dbReference type="PANTHER" id="PTHR42879">
    <property type="entry name" value="3-OXOACYL-(ACYL-CARRIER-PROTEIN) REDUCTASE"/>
    <property type="match status" value="1"/>
</dbReference>
<comment type="similarity">
    <text evidence="1">Belongs to the short-chain dehydrogenases/reductases (SDR) family.</text>
</comment>
<dbReference type="KEGG" id="est:DN752_05345"/>
<feature type="domain" description="Ketoreductase" evidence="2">
    <location>
        <begin position="16"/>
        <end position="196"/>
    </location>
</feature>
<evidence type="ECO:0000313" key="3">
    <source>
        <dbReference type="EMBL" id="AWW29596.1"/>
    </source>
</evidence>
<evidence type="ECO:0000259" key="2">
    <source>
        <dbReference type="SMART" id="SM00822"/>
    </source>
</evidence>
<dbReference type="InterPro" id="IPR002347">
    <property type="entry name" value="SDR_fam"/>
</dbReference>
<dbReference type="InterPro" id="IPR050259">
    <property type="entry name" value="SDR"/>
</dbReference>
<dbReference type="InterPro" id="IPR036291">
    <property type="entry name" value="NAD(P)-bd_dom_sf"/>
</dbReference>
<evidence type="ECO:0000313" key="4">
    <source>
        <dbReference type="Proteomes" id="UP000248688"/>
    </source>
</evidence>
<dbReference type="AlphaFoldDB" id="A0A2Z4IG67"/>
<accession>A0A2Z4IG67</accession>
<name>A0A2Z4IG67_9BACT</name>
<sequence length="258" mass="27662">MNRNQMSKNVFSLEGKLALVTGGGTGIGLGIAQAFVKAGAQVVITGRREYVLQQAVEQLGNNTVYVVNDITDKEAIPSLVAEIEQNVGAINILVNNAGIHHKAMAQDTSDEDFERVIQTNLLSVFSLTRECAKYMLERKSGSIIMIGSMAGLFGIDRVVAYGSSKTALTGLVNALVTEYSTSNVRVNAIAPGWIESKMFINAINNDPERKAQITNRIAMDHFGQPEDIGHAAVFLSSEAARYITGVVLPVDGGATVNF</sequence>
<dbReference type="InterPro" id="IPR057326">
    <property type="entry name" value="KR_dom"/>
</dbReference>
<keyword evidence="4" id="KW-1185">Reference proteome</keyword>
<dbReference type="FunFam" id="3.40.50.720:FF:000084">
    <property type="entry name" value="Short-chain dehydrogenase reductase"/>
    <property type="match status" value="1"/>
</dbReference>
<evidence type="ECO:0000256" key="1">
    <source>
        <dbReference type="ARBA" id="ARBA00006484"/>
    </source>
</evidence>
<dbReference type="PRINTS" id="PR00081">
    <property type="entry name" value="GDHRDH"/>
</dbReference>
<dbReference type="PRINTS" id="PR00080">
    <property type="entry name" value="SDRFAMILY"/>
</dbReference>
<gene>
    <name evidence="3" type="ORF">DN752_05345</name>
</gene>
<dbReference type="EMBL" id="CP030041">
    <property type="protein sequence ID" value="AWW29596.1"/>
    <property type="molecule type" value="Genomic_DNA"/>
</dbReference>
<dbReference type="OrthoDB" id="9788235at2"/>